<organism evidence="3 4">
    <name type="scientific">Halpernia humi</name>
    <dbReference type="NCBI Taxonomy" id="493375"/>
    <lineage>
        <taxon>Bacteria</taxon>
        <taxon>Pseudomonadati</taxon>
        <taxon>Bacteroidota</taxon>
        <taxon>Flavobacteriia</taxon>
        <taxon>Flavobacteriales</taxon>
        <taxon>Weeksellaceae</taxon>
        <taxon>Chryseobacterium group</taxon>
        <taxon>Halpernia</taxon>
    </lineage>
</organism>
<dbReference type="InterPro" id="IPR058065">
    <property type="entry name" value="LIC_10190-like"/>
</dbReference>
<keyword evidence="1" id="KW-1133">Transmembrane helix</keyword>
<feature type="transmembrane region" description="Helical" evidence="1">
    <location>
        <begin position="223"/>
        <end position="247"/>
    </location>
</feature>
<feature type="transmembrane region" description="Helical" evidence="1">
    <location>
        <begin position="47"/>
        <end position="76"/>
    </location>
</feature>
<feature type="transmembrane region" description="Helical" evidence="1">
    <location>
        <begin position="390"/>
        <end position="407"/>
    </location>
</feature>
<dbReference type="OrthoDB" id="344987at2"/>
<feature type="transmembrane region" description="Helical" evidence="1">
    <location>
        <begin position="159"/>
        <end position="177"/>
    </location>
</feature>
<dbReference type="InterPro" id="IPR058514">
    <property type="entry name" value="DUF8201"/>
</dbReference>
<feature type="transmembrane region" description="Helical" evidence="1">
    <location>
        <begin position="88"/>
        <end position="110"/>
    </location>
</feature>
<dbReference type="EMBL" id="FNUS01000001">
    <property type="protein sequence ID" value="SEF52933.1"/>
    <property type="molecule type" value="Genomic_DNA"/>
</dbReference>
<sequence length="543" mass="63718">MLYILFSLLILFPVFAGFGRLSELFLGKFFEGFSGKIFSGILSISTFFVGFTFIFPLNLYLELSTIFIGFSLFFYFKLYQEFLHFLKFNYRVFSIFTVIILLFGSFYPFILDHFGYYVPTIKWLSEIGLVKGISNLDLLLGQMSFWHFLQAGFSNFSDVYLRLNAVLMVFYLIYILEKKSWLHLVFFPILLLFTQSPSPDLPAIVFSLIILNEILSGNKNTKLLFALSIFVFAIKPTMIWMPIFTLLYSIFILKSKLKFIIFGSIIFLLFIVKNLYAFGFPVFPVALLDFNLSWKPNIELLKISSEIAIQKTYDMQYSVAQIKSFSSIEYIKNWLFLKGIKSVIHWVFIISIFIFTVFAFNKKSRIFFFLYISILIKIILILLFSAQYRFFIDVFFVIFFILFFETFSKNLIFMVTSILTSFAFIGLSFPNLLQNYIPSFKLGHFMSGITKNQWLKPARFELHKFKTYQIGNLKFNVVKNYPFSFDTPIPAISPEYLKEDYDAGIFPQMISDDLKDGFVWKKLNVEEHQKLAEILKQIKYSDN</sequence>
<proteinExistence type="predicted"/>
<dbReference type="NCBIfam" id="NF047510">
    <property type="entry name" value="LIC_10190_fam"/>
    <property type="match status" value="1"/>
</dbReference>
<dbReference type="Proteomes" id="UP000236738">
    <property type="component" value="Unassembled WGS sequence"/>
</dbReference>
<evidence type="ECO:0000259" key="2">
    <source>
        <dbReference type="Pfam" id="PF26626"/>
    </source>
</evidence>
<gene>
    <name evidence="3" type="ORF">SAMN05421847_0237</name>
</gene>
<evidence type="ECO:0000256" key="1">
    <source>
        <dbReference type="SAM" id="Phobius"/>
    </source>
</evidence>
<feature type="transmembrane region" description="Helical" evidence="1">
    <location>
        <begin position="184"/>
        <end position="211"/>
    </location>
</feature>
<feature type="transmembrane region" description="Helical" evidence="1">
    <location>
        <begin position="367"/>
        <end position="384"/>
    </location>
</feature>
<dbReference type="RefSeq" id="WP_103912288.1">
    <property type="nucleotide sequence ID" value="NZ_FNUS01000001.1"/>
</dbReference>
<accession>A0A1H5SQN9</accession>
<feature type="transmembrane region" description="Helical" evidence="1">
    <location>
        <begin position="412"/>
        <end position="433"/>
    </location>
</feature>
<evidence type="ECO:0000313" key="4">
    <source>
        <dbReference type="Proteomes" id="UP000236738"/>
    </source>
</evidence>
<feature type="domain" description="DUF8201" evidence="2">
    <location>
        <begin position="1"/>
        <end position="396"/>
    </location>
</feature>
<protein>
    <recommendedName>
        <fullName evidence="2">DUF8201 domain-containing protein</fullName>
    </recommendedName>
</protein>
<name>A0A1H5SQN9_9FLAO</name>
<keyword evidence="1" id="KW-0812">Transmembrane</keyword>
<feature type="transmembrane region" description="Helical" evidence="1">
    <location>
        <begin position="343"/>
        <end position="360"/>
    </location>
</feature>
<dbReference type="Pfam" id="PF26626">
    <property type="entry name" value="DUF8201"/>
    <property type="match status" value="1"/>
</dbReference>
<dbReference type="AlphaFoldDB" id="A0A1H5SQN9"/>
<evidence type="ECO:0000313" key="3">
    <source>
        <dbReference type="EMBL" id="SEF52933.1"/>
    </source>
</evidence>
<keyword evidence="4" id="KW-1185">Reference proteome</keyword>
<keyword evidence="1" id="KW-0472">Membrane</keyword>
<feature type="transmembrane region" description="Helical" evidence="1">
    <location>
        <begin position="259"/>
        <end position="283"/>
    </location>
</feature>
<reference evidence="4" key="1">
    <citation type="submission" date="2016-10" db="EMBL/GenBank/DDBJ databases">
        <authorList>
            <person name="Varghese N."/>
            <person name="Submissions S."/>
        </authorList>
    </citation>
    <scope>NUCLEOTIDE SEQUENCE [LARGE SCALE GENOMIC DNA]</scope>
    <source>
        <strain evidence="4">DSM 21580</strain>
    </source>
</reference>